<dbReference type="STRING" id="417102.CA982_17415"/>
<dbReference type="GO" id="GO:0016787">
    <property type="term" value="F:hydrolase activity"/>
    <property type="evidence" value="ECO:0007669"/>
    <property type="project" value="UniProtKB-KW"/>
</dbReference>
<dbReference type="EMBL" id="NGFO01000021">
    <property type="protein sequence ID" value="OUC77386.1"/>
    <property type="molecule type" value="Genomic_DNA"/>
</dbReference>
<dbReference type="SUPFAM" id="SSF56281">
    <property type="entry name" value="Metallo-hydrolase/oxidoreductase"/>
    <property type="match status" value="1"/>
</dbReference>
<reference evidence="2 3" key="1">
    <citation type="submission" date="2017-05" db="EMBL/GenBank/DDBJ databases">
        <title>Biotechnological potential of actinobacteria isolated from South African environments.</title>
        <authorList>
            <person name="Le Roes-Hill M."/>
            <person name="Prins A."/>
            <person name="Durrell K.A."/>
        </authorList>
    </citation>
    <scope>NUCLEOTIDE SEQUENCE [LARGE SCALE GENOMIC DNA]</scope>
    <source>
        <strain evidence="2">BS2</strain>
    </source>
</reference>
<evidence type="ECO:0000313" key="3">
    <source>
        <dbReference type="Proteomes" id="UP000194632"/>
    </source>
</evidence>
<gene>
    <name evidence="2" type="ORF">CA982_17415</name>
</gene>
<dbReference type="OrthoDB" id="9802991at2"/>
<sequence>MRRVFADLWETSSDNPFPGLTTHAYLWTSSRNILFYSVASDAEFDELDRLGGIDDQYLSHQDEAGPLLAAISERFRSTLHAPAAEADRIGDHARIGVTLAGRHTDDNGVEAIPTPGHSPGSTSYLVHGVDGNRYLFTGDTLYRNASGRWTAGYLPGISEAERLAASLEILGTLAPNVVISSAYAGDSAVHRVDPSSWTADVAQATLGLQTAVSRNA</sequence>
<feature type="domain" description="Metallo-beta-lactamase" evidence="1">
    <location>
        <begin position="97"/>
        <end position="179"/>
    </location>
</feature>
<protein>
    <submittedName>
        <fullName evidence="2">MBL fold metallo-hydrolase</fullName>
    </submittedName>
</protein>
<proteinExistence type="predicted"/>
<accession>A0A243Q7F8</accession>
<dbReference type="Proteomes" id="UP000194632">
    <property type="component" value="Unassembled WGS sequence"/>
</dbReference>
<keyword evidence="2" id="KW-0378">Hydrolase</keyword>
<dbReference type="AlphaFoldDB" id="A0A243Q7F8"/>
<dbReference type="InterPro" id="IPR036866">
    <property type="entry name" value="RibonucZ/Hydroxyglut_hydro"/>
</dbReference>
<dbReference type="PANTHER" id="PTHR42773">
    <property type="entry name" value="METALLO-BETA-LACTAMASE-RELATED"/>
    <property type="match status" value="1"/>
</dbReference>
<dbReference type="RefSeq" id="WP_086536529.1">
    <property type="nucleotide sequence ID" value="NZ_NGFO01000021.1"/>
</dbReference>
<comment type="caution">
    <text evidence="2">The sequence shown here is derived from an EMBL/GenBank/DDBJ whole genome shotgun (WGS) entry which is preliminary data.</text>
</comment>
<dbReference type="Gene3D" id="3.60.15.10">
    <property type="entry name" value="Ribonuclease Z/Hydroxyacylglutathione hydrolase-like"/>
    <property type="match status" value="1"/>
</dbReference>
<dbReference type="InterPro" id="IPR001279">
    <property type="entry name" value="Metallo-B-lactamas"/>
</dbReference>
<organism evidence="2 3">
    <name type="scientific">Gordonia lacunae</name>
    <dbReference type="NCBI Taxonomy" id="417102"/>
    <lineage>
        <taxon>Bacteria</taxon>
        <taxon>Bacillati</taxon>
        <taxon>Actinomycetota</taxon>
        <taxon>Actinomycetes</taxon>
        <taxon>Mycobacteriales</taxon>
        <taxon>Gordoniaceae</taxon>
        <taxon>Gordonia</taxon>
    </lineage>
</organism>
<evidence type="ECO:0000259" key="1">
    <source>
        <dbReference type="Pfam" id="PF00753"/>
    </source>
</evidence>
<keyword evidence="3" id="KW-1185">Reference proteome</keyword>
<dbReference type="Pfam" id="PF00753">
    <property type="entry name" value="Lactamase_B"/>
    <property type="match status" value="1"/>
</dbReference>
<evidence type="ECO:0000313" key="2">
    <source>
        <dbReference type="EMBL" id="OUC77386.1"/>
    </source>
</evidence>
<name>A0A243Q7F8_9ACTN</name>
<dbReference type="PANTHER" id="PTHR42773:SF1">
    <property type="entry name" value="METALLO-BETA-LACTAMASE FAMILY PROTEIN"/>
    <property type="match status" value="1"/>
</dbReference>